<dbReference type="STRING" id="1188229.GlitD10_0730"/>
<dbReference type="KEGG" id="glt:GlitD10_0730"/>
<accession>A0A1J0AAT3</accession>
<organism evidence="2 3">
    <name type="scientific">Gloeomargarita lithophora Alchichica-D10</name>
    <dbReference type="NCBI Taxonomy" id="1188229"/>
    <lineage>
        <taxon>Bacteria</taxon>
        <taxon>Bacillati</taxon>
        <taxon>Cyanobacteriota</taxon>
        <taxon>Cyanophyceae</taxon>
        <taxon>Gloeomargaritales</taxon>
        <taxon>Gloeomargaritaceae</taxon>
        <taxon>Gloeomargarita</taxon>
    </lineage>
</organism>
<evidence type="ECO:0000313" key="2">
    <source>
        <dbReference type="EMBL" id="APB33044.1"/>
    </source>
</evidence>
<keyword evidence="2" id="KW-0808">Transferase</keyword>
<dbReference type="InterPro" id="IPR001173">
    <property type="entry name" value="Glyco_trans_2-like"/>
</dbReference>
<proteinExistence type="predicted"/>
<dbReference type="Gene3D" id="3.90.550.10">
    <property type="entry name" value="Spore Coat Polysaccharide Biosynthesis Protein SpsA, Chain A"/>
    <property type="match status" value="1"/>
</dbReference>
<dbReference type="GO" id="GO:0016740">
    <property type="term" value="F:transferase activity"/>
    <property type="evidence" value="ECO:0007669"/>
    <property type="project" value="UniProtKB-KW"/>
</dbReference>
<dbReference type="AlphaFoldDB" id="A0A1J0AAT3"/>
<dbReference type="PANTHER" id="PTHR22916:SF65">
    <property type="entry name" value="SLR1065 PROTEIN"/>
    <property type="match status" value="1"/>
</dbReference>
<protein>
    <submittedName>
        <fullName evidence="2">Glycosyltransferase</fullName>
    </submittedName>
</protein>
<dbReference type="EMBL" id="CP017675">
    <property type="protein sequence ID" value="APB33044.1"/>
    <property type="molecule type" value="Genomic_DNA"/>
</dbReference>
<keyword evidence="3" id="KW-1185">Reference proteome</keyword>
<dbReference type="PANTHER" id="PTHR22916">
    <property type="entry name" value="GLYCOSYLTRANSFERASE"/>
    <property type="match status" value="1"/>
</dbReference>
<sequence>MQNEPWCQMKFSIVTPCYNAAPYLPETLDSVLNQTAVRSGRVTLEYWLMDGGSTDNTLELLTEYNHPNLHIHSAKDQGMYDALAQGFAQTSGDVIAYVNAGDFYCPHAFAVVSAIMETGQVDWLTGYRVIYNQHSQVIQMDLPYPYRRPLFPYGLYNQAWCRVQQESTFWTQKVHQNLDLETLKSWQYAGDYFLWCQLAKQTELQVVRSYLGGFKRQPGQLSERRDLYHQEVAQMTQPAPLEAKLQQTWDYCRWRWQKNYHRVWRFNSNIDQWCWYK</sequence>
<dbReference type="Pfam" id="PF00535">
    <property type="entry name" value="Glycos_transf_2"/>
    <property type="match status" value="1"/>
</dbReference>
<name>A0A1J0AAT3_9CYAN</name>
<feature type="domain" description="Glycosyltransferase 2-like" evidence="1">
    <location>
        <begin position="12"/>
        <end position="147"/>
    </location>
</feature>
<gene>
    <name evidence="2" type="ORF">GlitD10_0730</name>
</gene>
<dbReference type="InterPro" id="IPR029044">
    <property type="entry name" value="Nucleotide-diphossugar_trans"/>
</dbReference>
<reference evidence="2 3" key="1">
    <citation type="submission" date="2016-10" db="EMBL/GenBank/DDBJ databases">
        <title>Description of Gloeomargarita lithophora gen. nov., sp. nov., a thylakoid-bearing basal-branching cyanobacterium with intracellular carbonates, and proposal for Gloeomargaritales ord. nov.</title>
        <authorList>
            <person name="Moreira D."/>
            <person name="Tavera R."/>
            <person name="Benzerara K."/>
            <person name="Skouri-Panet F."/>
            <person name="Couradeau E."/>
            <person name="Gerard E."/>
            <person name="Loussert C."/>
            <person name="Novelo E."/>
            <person name="Zivanovic Y."/>
            <person name="Lopez-Garcia P."/>
        </authorList>
    </citation>
    <scope>NUCLEOTIDE SEQUENCE [LARGE SCALE GENOMIC DNA]</scope>
    <source>
        <strain evidence="2 3">D10</strain>
    </source>
</reference>
<evidence type="ECO:0000259" key="1">
    <source>
        <dbReference type="Pfam" id="PF00535"/>
    </source>
</evidence>
<dbReference type="Proteomes" id="UP000180235">
    <property type="component" value="Chromosome"/>
</dbReference>
<evidence type="ECO:0000313" key="3">
    <source>
        <dbReference type="Proteomes" id="UP000180235"/>
    </source>
</evidence>
<dbReference type="SUPFAM" id="SSF53448">
    <property type="entry name" value="Nucleotide-diphospho-sugar transferases"/>
    <property type="match status" value="1"/>
</dbReference>